<protein>
    <recommendedName>
        <fullName evidence="2">YCII-related domain-containing protein</fullName>
    </recommendedName>
</protein>
<dbReference type="RefSeq" id="WP_183825005.1">
    <property type="nucleotide sequence ID" value="NZ_JACHEU010000001.1"/>
</dbReference>
<dbReference type="AlphaFoldDB" id="A0A7W9S083"/>
<evidence type="ECO:0000259" key="2">
    <source>
        <dbReference type="Pfam" id="PF03795"/>
    </source>
</evidence>
<evidence type="ECO:0000313" key="4">
    <source>
        <dbReference type="Proteomes" id="UP000533306"/>
    </source>
</evidence>
<dbReference type="InterPro" id="IPR005545">
    <property type="entry name" value="YCII"/>
</dbReference>
<dbReference type="Proteomes" id="UP000533306">
    <property type="component" value="Unassembled WGS sequence"/>
</dbReference>
<reference evidence="3 4" key="1">
    <citation type="submission" date="2020-08" db="EMBL/GenBank/DDBJ databases">
        <title>Genomic Encyclopedia of Type Strains, Phase IV (KMG-IV): sequencing the most valuable type-strain genomes for metagenomic binning, comparative biology and taxonomic classification.</title>
        <authorList>
            <person name="Goeker M."/>
        </authorList>
    </citation>
    <scope>NUCLEOTIDE SEQUENCE [LARGE SCALE GENOMIC DNA]</scope>
    <source>
        <strain evidence="3 4">DSM 11099</strain>
    </source>
</reference>
<dbReference type="Gene3D" id="3.30.70.1060">
    <property type="entry name" value="Dimeric alpha+beta barrel"/>
    <property type="match status" value="1"/>
</dbReference>
<dbReference type="InterPro" id="IPR051807">
    <property type="entry name" value="Sec-metab_biosynth-assoc"/>
</dbReference>
<organism evidence="3 4">
    <name type="scientific">Aquamicrobium lusatiense</name>
    <dbReference type="NCBI Taxonomy" id="89772"/>
    <lineage>
        <taxon>Bacteria</taxon>
        <taxon>Pseudomonadati</taxon>
        <taxon>Pseudomonadota</taxon>
        <taxon>Alphaproteobacteria</taxon>
        <taxon>Hyphomicrobiales</taxon>
        <taxon>Phyllobacteriaceae</taxon>
        <taxon>Aquamicrobium</taxon>
    </lineage>
</organism>
<comment type="similarity">
    <text evidence="1">Belongs to the YciI family.</text>
</comment>
<dbReference type="PANTHER" id="PTHR33606:SF3">
    <property type="entry name" value="PROTEIN YCII"/>
    <property type="match status" value="1"/>
</dbReference>
<dbReference type="Pfam" id="PF03795">
    <property type="entry name" value="YCII"/>
    <property type="match status" value="1"/>
</dbReference>
<dbReference type="SUPFAM" id="SSF54909">
    <property type="entry name" value="Dimeric alpha+beta barrel"/>
    <property type="match status" value="1"/>
</dbReference>
<dbReference type="InterPro" id="IPR011008">
    <property type="entry name" value="Dimeric_a/b-barrel"/>
</dbReference>
<dbReference type="NCBIfam" id="NF009507">
    <property type="entry name" value="PRK12865.1"/>
    <property type="match status" value="1"/>
</dbReference>
<proteinExistence type="inferred from homology"/>
<dbReference type="PANTHER" id="PTHR33606">
    <property type="entry name" value="PROTEIN YCII"/>
    <property type="match status" value="1"/>
</dbReference>
<evidence type="ECO:0000313" key="3">
    <source>
        <dbReference type="EMBL" id="MBB6010964.1"/>
    </source>
</evidence>
<name>A0A7W9S083_9HYPH</name>
<comment type="caution">
    <text evidence="3">The sequence shown here is derived from an EMBL/GenBank/DDBJ whole genome shotgun (WGS) entry which is preliminary data.</text>
</comment>
<dbReference type="NCBIfam" id="NF009502">
    <property type="entry name" value="PRK12863.1-1"/>
    <property type="match status" value="1"/>
</dbReference>
<keyword evidence="4" id="KW-1185">Reference proteome</keyword>
<evidence type="ECO:0000256" key="1">
    <source>
        <dbReference type="ARBA" id="ARBA00007689"/>
    </source>
</evidence>
<dbReference type="EMBL" id="JACHEU010000001">
    <property type="protein sequence ID" value="MBB6010964.1"/>
    <property type="molecule type" value="Genomic_DNA"/>
</dbReference>
<feature type="domain" description="YCII-related" evidence="2">
    <location>
        <begin position="1"/>
        <end position="89"/>
    </location>
</feature>
<accession>A0A7W9S083</accession>
<gene>
    <name evidence="3" type="ORF">HNR59_000309</name>
</gene>
<sequence length="97" mass="10276">MLFALICKDKPGSLQLRLDTRPTHAAYLEGLNAAGKLAFAGPFLDADGKPEGSLVVVEAADKAEAEAIAAADPYALASLFDSVEVRAWNWVFNKPSA</sequence>